<protein>
    <submittedName>
        <fullName evidence="1">Uncharacterized protein</fullName>
    </submittedName>
</protein>
<reference evidence="2" key="1">
    <citation type="journal article" date="2019" name="Int. J. Syst. Evol. Microbiol.">
        <title>The Global Catalogue of Microorganisms (GCM) 10K type strain sequencing project: providing services to taxonomists for standard genome sequencing and annotation.</title>
        <authorList>
            <consortium name="The Broad Institute Genomics Platform"/>
            <consortium name="The Broad Institute Genome Sequencing Center for Infectious Disease"/>
            <person name="Wu L."/>
            <person name="Ma J."/>
        </authorList>
    </citation>
    <scope>NUCLEOTIDE SEQUENCE [LARGE SCALE GENOMIC DNA]</scope>
    <source>
        <strain evidence="2">JCM 31696</strain>
    </source>
</reference>
<evidence type="ECO:0000313" key="2">
    <source>
        <dbReference type="Proteomes" id="UP001597083"/>
    </source>
</evidence>
<dbReference type="Proteomes" id="UP001597083">
    <property type="component" value="Unassembled WGS sequence"/>
</dbReference>
<name>A0ABW3CPH3_9ACTN</name>
<feature type="non-terminal residue" evidence="1">
    <location>
        <position position="1"/>
    </location>
</feature>
<keyword evidence="2" id="KW-1185">Reference proteome</keyword>
<evidence type="ECO:0000313" key="1">
    <source>
        <dbReference type="EMBL" id="MFD0855682.1"/>
    </source>
</evidence>
<gene>
    <name evidence="1" type="ORF">ACFQ07_25800</name>
</gene>
<organism evidence="1 2">
    <name type="scientific">Actinomadura adrarensis</name>
    <dbReference type="NCBI Taxonomy" id="1819600"/>
    <lineage>
        <taxon>Bacteria</taxon>
        <taxon>Bacillati</taxon>
        <taxon>Actinomycetota</taxon>
        <taxon>Actinomycetes</taxon>
        <taxon>Streptosporangiales</taxon>
        <taxon>Thermomonosporaceae</taxon>
        <taxon>Actinomadura</taxon>
    </lineage>
</organism>
<accession>A0ABW3CPH3</accession>
<proteinExistence type="predicted"/>
<comment type="caution">
    <text evidence="1">The sequence shown here is derived from an EMBL/GenBank/DDBJ whole genome shotgun (WGS) entry which is preliminary data.</text>
</comment>
<sequence>LDAASLGAVLRERLTSEPGRAAALLRAEMYRLLRLDEPAEPPLLDPVPLPQIVSGRLSGWESER</sequence>
<dbReference type="EMBL" id="JBHTIR010003727">
    <property type="protein sequence ID" value="MFD0855682.1"/>
    <property type="molecule type" value="Genomic_DNA"/>
</dbReference>